<organism evidence="22 23">
    <name type="scientific">Tegillarca granosa</name>
    <name type="common">Malaysian cockle</name>
    <name type="synonym">Anadara granosa</name>
    <dbReference type="NCBI Taxonomy" id="220873"/>
    <lineage>
        <taxon>Eukaryota</taxon>
        <taxon>Metazoa</taxon>
        <taxon>Spiralia</taxon>
        <taxon>Lophotrochozoa</taxon>
        <taxon>Mollusca</taxon>
        <taxon>Bivalvia</taxon>
        <taxon>Autobranchia</taxon>
        <taxon>Pteriomorphia</taxon>
        <taxon>Arcoida</taxon>
        <taxon>Arcoidea</taxon>
        <taxon>Arcidae</taxon>
        <taxon>Tegillarca</taxon>
    </lineage>
</organism>
<evidence type="ECO:0000256" key="5">
    <source>
        <dbReference type="ARBA" id="ARBA00040276"/>
    </source>
</evidence>
<comment type="catalytic activity">
    <reaction evidence="12">
        <text>15-oxo-(5S,6R)-dihydroxy-(7E,9E,11Z)-eicosatrienoate + NADH + H(+) = (5S,6R,15S)-trihydroxy-(7E,9E,11Z)-eicosatrienoate + NAD(+)</text>
        <dbReference type="Rhea" id="RHEA:41596"/>
        <dbReference type="ChEBI" id="CHEBI:15378"/>
        <dbReference type="ChEBI" id="CHEBI:57540"/>
        <dbReference type="ChEBI" id="CHEBI:57945"/>
        <dbReference type="ChEBI" id="CHEBI:78325"/>
        <dbReference type="ChEBI" id="CHEBI:78329"/>
    </reaction>
    <physiologicalReaction direction="left-to-right" evidence="12">
        <dbReference type="Rhea" id="RHEA:41597"/>
    </physiologicalReaction>
</comment>
<evidence type="ECO:0000256" key="19">
    <source>
        <dbReference type="ARBA" id="ARBA00048921"/>
    </source>
</evidence>
<comment type="similarity">
    <text evidence="1">Belongs to the short-chain dehydrogenases/reductases (SDR) family.</text>
</comment>
<comment type="catalytic activity">
    <reaction evidence="16">
        <text>lipoxin A4 + NAD(+) = 15-oxo-(5S,6R)-dihydroxy-(7E,9E,11Z,13E)-eicosatetraenoate + NADH + H(+)</text>
        <dbReference type="Rhea" id="RHEA:41572"/>
        <dbReference type="ChEBI" id="CHEBI:15378"/>
        <dbReference type="ChEBI" id="CHEBI:57540"/>
        <dbReference type="ChEBI" id="CHEBI:57945"/>
        <dbReference type="ChEBI" id="CHEBI:67026"/>
        <dbReference type="ChEBI" id="CHEBI:78311"/>
    </reaction>
    <physiologicalReaction direction="left-to-right" evidence="16">
        <dbReference type="Rhea" id="RHEA:41573"/>
    </physiologicalReaction>
</comment>
<dbReference type="EMBL" id="JARBDR010000917">
    <property type="protein sequence ID" value="KAJ8302455.1"/>
    <property type="molecule type" value="Genomic_DNA"/>
</dbReference>
<evidence type="ECO:0000256" key="12">
    <source>
        <dbReference type="ARBA" id="ARBA00048140"/>
    </source>
</evidence>
<comment type="catalytic activity">
    <reaction evidence="15">
        <text>resolvin D2 + NAD(+) = 7-oxoresolvin D2 + NADH + H(+)</text>
        <dbReference type="Rhea" id="RHEA:53584"/>
        <dbReference type="ChEBI" id="CHEBI:15378"/>
        <dbReference type="ChEBI" id="CHEBI:57540"/>
        <dbReference type="ChEBI" id="CHEBI:57945"/>
        <dbReference type="ChEBI" id="CHEBI:133367"/>
        <dbReference type="ChEBI" id="CHEBI:137497"/>
    </reaction>
    <physiologicalReaction direction="left-to-right" evidence="15">
        <dbReference type="Rhea" id="RHEA:53585"/>
    </physiologicalReaction>
</comment>
<dbReference type="PANTHER" id="PTHR44229">
    <property type="entry name" value="15-HYDROXYPROSTAGLANDIN DEHYDROGENASE [NAD(+)]"/>
    <property type="match status" value="1"/>
</dbReference>
<evidence type="ECO:0000256" key="4">
    <source>
        <dbReference type="ARBA" id="ARBA00039060"/>
    </source>
</evidence>
<evidence type="ECO:0000256" key="18">
    <source>
        <dbReference type="ARBA" id="ARBA00048739"/>
    </source>
</evidence>
<dbReference type="SUPFAM" id="SSF51735">
    <property type="entry name" value="NAD(P)-binding Rossmann-fold domains"/>
    <property type="match status" value="1"/>
</dbReference>
<evidence type="ECO:0000256" key="20">
    <source>
        <dbReference type="ARBA" id="ARBA00049151"/>
    </source>
</evidence>
<evidence type="ECO:0000256" key="2">
    <source>
        <dbReference type="ARBA" id="ARBA00023002"/>
    </source>
</evidence>
<proteinExistence type="inferred from homology"/>
<evidence type="ECO:0000256" key="15">
    <source>
        <dbReference type="ARBA" id="ARBA00048393"/>
    </source>
</evidence>
<comment type="catalytic activity">
    <reaction evidence="14">
        <text>resolvin D1 + NAD(+) = 17-oxoresolvin D1 + NADH + H(+)</text>
        <dbReference type="Rhea" id="RHEA:50128"/>
        <dbReference type="ChEBI" id="CHEBI:15378"/>
        <dbReference type="ChEBI" id="CHEBI:57540"/>
        <dbReference type="ChEBI" id="CHEBI:57945"/>
        <dbReference type="ChEBI" id="CHEBI:132079"/>
        <dbReference type="ChEBI" id="CHEBI:132081"/>
    </reaction>
    <physiologicalReaction direction="left-to-right" evidence="14">
        <dbReference type="Rhea" id="RHEA:50129"/>
    </physiologicalReaction>
</comment>
<evidence type="ECO:0000256" key="3">
    <source>
        <dbReference type="ARBA" id="ARBA00038968"/>
    </source>
</evidence>
<evidence type="ECO:0000256" key="21">
    <source>
        <dbReference type="ARBA" id="ARBA00049188"/>
    </source>
</evidence>
<comment type="catalytic activity">
    <reaction evidence="9">
        <text>prostaglandin E1 + NAD(+) = 15-oxoprostaglandin E1 + NADH + H(+)</text>
        <dbReference type="Rhea" id="RHEA:16477"/>
        <dbReference type="ChEBI" id="CHEBI:15378"/>
        <dbReference type="ChEBI" id="CHEBI:57397"/>
        <dbReference type="ChEBI" id="CHEBI:57401"/>
        <dbReference type="ChEBI" id="CHEBI:57540"/>
        <dbReference type="ChEBI" id="CHEBI:57945"/>
    </reaction>
    <physiologicalReaction direction="left-to-right" evidence="9">
        <dbReference type="Rhea" id="RHEA:16478"/>
    </physiologicalReaction>
</comment>
<dbReference type="EC" id="1.1.1.141" evidence="3"/>
<dbReference type="Pfam" id="PF00106">
    <property type="entry name" value="adh_short"/>
    <property type="match status" value="1"/>
</dbReference>
<evidence type="ECO:0000256" key="1">
    <source>
        <dbReference type="ARBA" id="ARBA00006484"/>
    </source>
</evidence>
<accession>A0ABQ9EG10</accession>
<comment type="catalytic activity">
    <reaction evidence="11">
        <text>14-hydroxy-(4Z,7Z,10Z,12E,16Z,19Z)-docosahexaenoate + NAD(+) = 14-oxo-(4Z,7Z,10Z,12E,16Z,19Z)-docosahexaenoate + NADH + H(+)</text>
        <dbReference type="Rhea" id="RHEA:48952"/>
        <dbReference type="ChEBI" id="CHEBI:15378"/>
        <dbReference type="ChEBI" id="CHEBI:57540"/>
        <dbReference type="ChEBI" id="CHEBI:57945"/>
        <dbReference type="ChEBI" id="CHEBI:90866"/>
        <dbReference type="ChEBI" id="CHEBI:90867"/>
    </reaction>
    <physiologicalReaction direction="left-to-right" evidence="11">
        <dbReference type="Rhea" id="RHEA:48953"/>
    </physiologicalReaction>
</comment>
<comment type="catalytic activity">
    <reaction evidence="20">
        <text>(15S)-hydroxy-(5Z,8Z,11Z,13E)-eicosatetraenoate + NAD(+) = 15-oxo-(5Z,8Z,11Z,13E)-eicosatetraenoate + NADH + H(+)</text>
        <dbReference type="Rhea" id="RHEA:23260"/>
        <dbReference type="ChEBI" id="CHEBI:15378"/>
        <dbReference type="ChEBI" id="CHEBI:57409"/>
        <dbReference type="ChEBI" id="CHEBI:57410"/>
        <dbReference type="ChEBI" id="CHEBI:57540"/>
        <dbReference type="ChEBI" id="CHEBI:57945"/>
        <dbReference type="EC" id="1.1.1.232"/>
    </reaction>
    <physiologicalReaction direction="left-to-right" evidence="20">
        <dbReference type="Rhea" id="RHEA:23261"/>
    </physiologicalReaction>
</comment>
<sequence length="100" mass="11210">MTYDWCFGGASKIQLSTISLFTTTLYSYHLFKSTKDRFGRIDIVCNNAGLGNEKSLWEKTVDVNLKGNINGTLLGIEHMRKDKGGHGGLFAYRSKGVMER</sequence>
<comment type="catalytic activity">
    <reaction evidence="21">
        <text>resolvin E1 + NAD(+) = 18-oxo-resolvin E1 + NADH + H(+)</text>
        <dbReference type="Rhea" id="RHEA:49244"/>
        <dbReference type="ChEBI" id="CHEBI:15378"/>
        <dbReference type="ChEBI" id="CHEBI:57540"/>
        <dbReference type="ChEBI" id="CHEBI:57945"/>
        <dbReference type="ChEBI" id="CHEBI:91000"/>
        <dbReference type="ChEBI" id="CHEBI:91001"/>
    </reaction>
    <physiologicalReaction direction="left-to-right" evidence="21">
        <dbReference type="Rhea" id="RHEA:49245"/>
    </physiologicalReaction>
</comment>
<comment type="catalytic activity">
    <reaction evidence="19">
        <text>resolvin D2 + NAD(+) = 16-oxoresolvin D2 + NADH + H(+)</text>
        <dbReference type="Rhea" id="RHEA:53588"/>
        <dbReference type="ChEBI" id="CHEBI:15378"/>
        <dbReference type="ChEBI" id="CHEBI:57540"/>
        <dbReference type="ChEBI" id="CHEBI:57945"/>
        <dbReference type="ChEBI" id="CHEBI:133367"/>
        <dbReference type="ChEBI" id="CHEBI:137498"/>
    </reaction>
    <physiologicalReaction direction="left-to-right" evidence="19">
        <dbReference type="Rhea" id="RHEA:53589"/>
    </physiologicalReaction>
</comment>
<evidence type="ECO:0000256" key="6">
    <source>
        <dbReference type="ARBA" id="ARBA00041812"/>
    </source>
</evidence>
<evidence type="ECO:0000256" key="13">
    <source>
        <dbReference type="ARBA" id="ARBA00048144"/>
    </source>
</evidence>
<comment type="catalytic activity">
    <reaction evidence="17">
        <text>prostaglandin A1 + NAD(+) = 15-oxo-prostaglandin A1 + NADH + H(+)</text>
        <dbReference type="Rhea" id="RHEA:41263"/>
        <dbReference type="ChEBI" id="CHEBI:15378"/>
        <dbReference type="ChEBI" id="CHEBI:57398"/>
        <dbReference type="ChEBI" id="CHEBI:57540"/>
        <dbReference type="ChEBI" id="CHEBI:57945"/>
        <dbReference type="ChEBI" id="CHEBI:85072"/>
    </reaction>
    <physiologicalReaction direction="left-to-right" evidence="17">
        <dbReference type="Rhea" id="RHEA:41264"/>
    </physiologicalReaction>
</comment>
<evidence type="ECO:0000313" key="23">
    <source>
        <dbReference type="Proteomes" id="UP001217089"/>
    </source>
</evidence>
<reference evidence="22 23" key="1">
    <citation type="submission" date="2022-12" db="EMBL/GenBank/DDBJ databases">
        <title>Chromosome-level genome of Tegillarca granosa.</title>
        <authorList>
            <person name="Kim J."/>
        </authorList>
    </citation>
    <scope>NUCLEOTIDE SEQUENCE [LARGE SCALE GENOMIC DNA]</scope>
    <source>
        <strain evidence="22">Teg-2019</strain>
        <tissue evidence="22">Adductor muscle</tissue>
    </source>
</reference>
<dbReference type="Gene3D" id="3.40.50.720">
    <property type="entry name" value="NAD(P)-binding Rossmann-like Domain"/>
    <property type="match status" value="1"/>
</dbReference>
<protein>
    <recommendedName>
        <fullName evidence="5">15-hydroxyprostaglandin dehydrogenase [NAD(+)]</fullName>
        <ecNumber evidence="3">1.1.1.141</ecNumber>
        <ecNumber evidence="4">1.1.1.232</ecNumber>
    </recommendedName>
    <alternativeName>
        <fullName evidence="7">Eicosanoid/docosanoid dehydrogenase [NAD(+)]</fullName>
    </alternativeName>
    <alternativeName>
        <fullName evidence="6">Prostaglandin dehydrogenase 1</fullName>
    </alternativeName>
</protein>
<evidence type="ECO:0000256" key="7">
    <source>
        <dbReference type="ARBA" id="ARBA00042026"/>
    </source>
</evidence>
<comment type="catalytic activity">
    <reaction evidence="10">
        <text>resolvin D1 + NAD(+) = 8-oxoresolvin D1 + NADH + H(+)</text>
        <dbReference type="Rhea" id="RHEA:50124"/>
        <dbReference type="ChEBI" id="CHEBI:15378"/>
        <dbReference type="ChEBI" id="CHEBI:57540"/>
        <dbReference type="ChEBI" id="CHEBI:57945"/>
        <dbReference type="ChEBI" id="CHEBI:132079"/>
        <dbReference type="ChEBI" id="CHEBI:132080"/>
    </reaction>
    <physiologicalReaction direction="left-to-right" evidence="10">
        <dbReference type="Rhea" id="RHEA:50125"/>
    </physiologicalReaction>
</comment>
<evidence type="ECO:0000256" key="11">
    <source>
        <dbReference type="ARBA" id="ARBA00048008"/>
    </source>
</evidence>
<evidence type="ECO:0000256" key="14">
    <source>
        <dbReference type="ARBA" id="ARBA00048170"/>
    </source>
</evidence>
<evidence type="ECO:0000256" key="9">
    <source>
        <dbReference type="ARBA" id="ARBA00047325"/>
    </source>
</evidence>
<dbReference type="EC" id="1.1.1.232" evidence="4"/>
<dbReference type="Proteomes" id="UP001217089">
    <property type="component" value="Unassembled WGS sequence"/>
</dbReference>
<comment type="catalytic activity">
    <reaction evidence="13">
        <text>(11R)-hydroxy-(5Z,8Z,12E,14Z)-eicosatetraenoate + NAD(+) = 11-oxo-(5Z,8Z,12E,14Z)-eicosatetraenoate + NADH + H(+)</text>
        <dbReference type="Rhea" id="RHEA:48640"/>
        <dbReference type="ChEBI" id="CHEBI:15378"/>
        <dbReference type="ChEBI" id="CHEBI:57540"/>
        <dbReference type="ChEBI" id="CHEBI:57945"/>
        <dbReference type="ChEBI" id="CHEBI:78836"/>
        <dbReference type="ChEBI" id="CHEBI:90697"/>
    </reaction>
    <physiologicalReaction direction="left-to-right" evidence="13">
        <dbReference type="Rhea" id="RHEA:48641"/>
    </physiologicalReaction>
</comment>
<evidence type="ECO:0000256" key="10">
    <source>
        <dbReference type="ARBA" id="ARBA00047672"/>
    </source>
</evidence>
<dbReference type="InterPro" id="IPR002347">
    <property type="entry name" value="SDR_fam"/>
</dbReference>
<name>A0ABQ9EG10_TEGGR</name>
<keyword evidence="23" id="KW-1185">Reference proteome</keyword>
<dbReference type="InterPro" id="IPR036291">
    <property type="entry name" value="NAD(P)-bd_dom_sf"/>
</dbReference>
<evidence type="ECO:0000256" key="8">
    <source>
        <dbReference type="ARBA" id="ARBA00045705"/>
    </source>
</evidence>
<keyword evidence="2" id="KW-0560">Oxidoreductase</keyword>
<comment type="catalytic activity">
    <reaction evidence="18">
        <text>prostaglandin E2 + NAD(+) = 15-oxoprostaglandin E2 + NADH + H(+)</text>
        <dbReference type="Rhea" id="RHEA:11876"/>
        <dbReference type="ChEBI" id="CHEBI:15378"/>
        <dbReference type="ChEBI" id="CHEBI:57400"/>
        <dbReference type="ChEBI" id="CHEBI:57540"/>
        <dbReference type="ChEBI" id="CHEBI:57945"/>
        <dbReference type="ChEBI" id="CHEBI:606564"/>
        <dbReference type="EC" id="1.1.1.141"/>
    </reaction>
    <physiologicalReaction direction="left-to-right" evidence="18">
        <dbReference type="Rhea" id="RHEA:11877"/>
    </physiologicalReaction>
</comment>
<evidence type="ECO:0000256" key="16">
    <source>
        <dbReference type="ARBA" id="ARBA00048535"/>
    </source>
</evidence>
<evidence type="ECO:0000313" key="22">
    <source>
        <dbReference type="EMBL" id="KAJ8302455.1"/>
    </source>
</evidence>
<comment type="function">
    <text evidence="8">Catalyzes the NAD-dependent dehydrogenation (oxidation) of a broad array of hydroxylated polyunsaturated fatty acids (mainly eicosanoids and docosanoids, including prostaglandins, lipoxins and resolvins), yielding their corresponding keto (oxo) metabolites. Decreases the levels of the pro-proliferative prostaglandins such as prostaglandin E2 (whose activity is increased in cancer because of an increase in the expression of cyclooxygenase 2) and generates oxo-fatty acid products that can profoundly influence cell function by abrogating pro-inflammatory cytokine expression. Converts resolvins E1, D1 and D2 to their oxo products, which represents a mode of resolvin inactivation. Resolvin E1 plays important roles during the resolution phase of acute inflammation, while resolvins D1 and D2 have a unique role in obesity-induced adipose inflammation.</text>
</comment>
<gene>
    <name evidence="22" type="ORF">KUTeg_018851</name>
</gene>
<evidence type="ECO:0000256" key="17">
    <source>
        <dbReference type="ARBA" id="ARBA00048611"/>
    </source>
</evidence>
<dbReference type="PANTHER" id="PTHR44229:SF4">
    <property type="entry name" value="15-HYDROXYPROSTAGLANDIN DEHYDROGENASE [NAD(+)]"/>
    <property type="match status" value="1"/>
</dbReference>
<comment type="caution">
    <text evidence="22">The sequence shown here is derived from an EMBL/GenBank/DDBJ whole genome shotgun (WGS) entry which is preliminary data.</text>
</comment>